<gene>
    <name evidence="1" type="ORF">BDR25DRAFT_34485</name>
</gene>
<keyword evidence="2" id="KW-1185">Reference proteome</keyword>
<proteinExistence type="predicted"/>
<comment type="caution">
    <text evidence="1">The sequence shown here is derived from an EMBL/GenBank/DDBJ whole genome shotgun (WGS) entry which is preliminary data.</text>
</comment>
<evidence type="ECO:0000313" key="1">
    <source>
        <dbReference type="EMBL" id="KAF2470405.1"/>
    </source>
</evidence>
<accession>A0ACB6QWF1</accession>
<protein>
    <submittedName>
        <fullName evidence="1">Uncharacterized protein</fullName>
    </submittedName>
</protein>
<reference evidence="1" key="1">
    <citation type="journal article" date="2020" name="Stud. Mycol.">
        <title>101 Dothideomycetes genomes: a test case for predicting lifestyles and emergence of pathogens.</title>
        <authorList>
            <person name="Haridas S."/>
            <person name="Albert R."/>
            <person name="Binder M."/>
            <person name="Bloem J."/>
            <person name="Labutti K."/>
            <person name="Salamov A."/>
            <person name="Andreopoulos B."/>
            <person name="Baker S."/>
            <person name="Barry K."/>
            <person name="Bills G."/>
            <person name="Bluhm B."/>
            <person name="Cannon C."/>
            <person name="Castanera R."/>
            <person name="Culley D."/>
            <person name="Daum C."/>
            <person name="Ezra D."/>
            <person name="Gonzalez J."/>
            <person name="Henrissat B."/>
            <person name="Kuo A."/>
            <person name="Liang C."/>
            <person name="Lipzen A."/>
            <person name="Lutzoni F."/>
            <person name="Magnuson J."/>
            <person name="Mondo S."/>
            <person name="Nolan M."/>
            <person name="Ohm R."/>
            <person name="Pangilinan J."/>
            <person name="Park H.-J."/>
            <person name="Ramirez L."/>
            <person name="Alfaro M."/>
            <person name="Sun H."/>
            <person name="Tritt A."/>
            <person name="Yoshinaga Y."/>
            <person name="Zwiers L.-H."/>
            <person name="Turgeon B."/>
            <person name="Goodwin S."/>
            <person name="Spatafora J."/>
            <person name="Crous P."/>
            <person name="Grigoriev I."/>
        </authorList>
    </citation>
    <scope>NUCLEOTIDE SEQUENCE</scope>
    <source>
        <strain evidence="1">ATCC 200398</strain>
    </source>
</reference>
<name>A0ACB6QWF1_9PLEO</name>
<sequence length="163" mass="17869">MTLEKRIASSNFRSESQCGVCSGMHSFGILRPLGQKSHPARGWIRKIKCGEEFCDRTRSYQSIKQAGGCSFGGESQRCGTALPVLPECAILPGSGRVYATSVASIILKRCGSCHLAPTNDSSLSGETRTLAAPQRRWHLRSFHCSKDLFIFRIIPYSVIWGAS</sequence>
<organism evidence="1 2">
    <name type="scientific">Lindgomyces ingoldianus</name>
    <dbReference type="NCBI Taxonomy" id="673940"/>
    <lineage>
        <taxon>Eukaryota</taxon>
        <taxon>Fungi</taxon>
        <taxon>Dikarya</taxon>
        <taxon>Ascomycota</taxon>
        <taxon>Pezizomycotina</taxon>
        <taxon>Dothideomycetes</taxon>
        <taxon>Pleosporomycetidae</taxon>
        <taxon>Pleosporales</taxon>
        <taxon>Lindgomycetaceae</taxon>
        <taxon>Lindgomyces</taxon>
    </lineage>
</organism>
<dbReference type="Proteomes" id="UP000799755">
    <property type="component" value="Unassembled WGS sequence"/>
</dbReference>
<evidence type="ECO:0000313" key="2">
    <source>
        <dbReference type="Proteomes" id="UP000799755"/>
    </source>
</evidence>
<dbReference type="EMBL" id="MU003508">
    <property type="protein sequence ID" value="KAF2470405.1"/>
    <property type="molecule type" value="Genomic_DNA"/>
</dbReference>